<dbReference type="Proteomes" id="UP000799764">
    <property type="component" value="Unassembled WGS sequence"/>
</dbReference>
<evidence type="ECO:0000256" key="1">
    <source>
        <dbReference type="SAM" id="MobiDB-lite"/>
    </source>
</evidence>
<comment type="caution">
    <text evidence="2">The sequence shown here is derived from an EMBL/GenBank/DDBJ whole genome shotgun (WGS) entry which is preliminary data.</text>
</comment>
<reference evidence="2" key="1">
    <citation type="journal article" date="2020" name="Stud. Mycol.">
        <title>101 Dothideomycetes genomes: a test case for predicting lifestyles and emergence of pathogens.</title>
        <authorList>
            <person name="Haridas S."/>
            <person name="Albert R."/>
            <person name="Binder M."/>
            <person name="Bloem J."/>
            <person name="Labutti K."/>
            <person name="Salamov A."/>
            <person name="Andreopoulos B."/>
            <person name="Baker S."/>
            <person name="Barry K."/>
            <person name="Bills G."/>
            <person name="Bluhm B."/>
            <person name="Cannon C."/>
            <person name="Castanera R."/>
            <person name="Culley D."/>
            <person name="Daum C."/>
            <person name="Ezra D."/>
            <person name="Gonzalez J."/>
            <person name="Henrissat B."/>
            <person name="Kuo A."/>
            <person name="Liang C."/>
            <person name="Lipzen A."/>
            <person name="Lutzoni F."/>
            <person name="Magnuson J."/>
            <person name="Mondo S."/>
            <person name="Nolan M."/>
            <person name="Ohm R."/>
            <person name="Pangilinan J."/>
            <person name="Park H.-J."/>
            <person name="Ramirez L."/>
            <person name="Alfaro M."/>
            <person name="Sun H."/>
            <person name="Tritt A."/>
            <person name="Yoshinaga Y."/>
            <person name="Zwiers L.-H."/>
            <person name="Turgeon B."/>
            <person name="Goodwin S."/>
            <person name="Spatafora J."/>
            <person name="Crous P."/>
            <person name="Grigoriev I."/>
        </authorList>
    </citation>
    <scope>NUCLEOTIDE SEQUENCE</scope>
    <source>
        <strain evidence="2">CBS 690.94</strain>
    </source>
</reference>
<feature type="region of interest" description="Disordered" evidence="1">
    <location>
        <begin position="67"/>
        <end position="95"/>
    </location>
</feature>
<dbReference type="EMBL" id="MU001503">
    <property type="protein sequence ID" value="KAF2442978.1"/>
    <property type="molecule type" value="Genomic_DNA"/>
</dbReference>
<keyword evidence="3" id="KW-1185">Reference proteome</keyword>
<gene>
    <name evidence="2" type="ORF">P171DRAFT_53599</name>
</gene>
<evidence type="ECO:0000313" key="3">
    <source>
        <dbReference type="Proteomes" id="UP000799764"/>
    </source>
</evidence>
<protein>
    <submittedName>
        <fullName evidence="2">Uncharacterized protein</fullName>
    </submittedName>
</protein>
<organism evidence="2 3">
    <name type="scientific">Karstenula rhodostoma CBS 690.94</name>
    <dbReference type="NCBI Taxonomy" id="1392251"/>
    <lineage>
        <taxon>Eukaryota</taxon>
        <taxon>Fungi</taxon>
        <taxon>Dikarya</taxon>
        <taxon>Ascomycota</taxon>
        <taxon>Pezizomycotina</taxon>
        <taxon>Dothideomycetes</taxon>
        <taxon>Pleosporomycetidae</taxon>
        <taxon>Pleosporales</taxon>
        <taxon>Massarineae</taxon>
        <taxon>Didymosphaeriaceae</taxon>
        <taxon>Karstenula</taxon>
    </lineage>
</organism>
<evidence type="ECO:0000313" key="2">
    <source>
        <dbReference type="EMBL" id="KAF2442978.1"/>
    </source>
</evidence>
<sequence length="95" mass="10024">MTLFLFLGARGQPHLSYPLVPVAPISSRPPPATSGFLRLVLSSYLVSSASFFGVDARMDSDTLPAASAAALRPTQRNPGQSVRTVDTPKRGTPLA</sequence>
<dbReference type="AlphaFoldDB" id="A0A9P4PGL8"/>
<accession>A0A9P4PGL8</accession>
<name>A0A9P4PGL8_9PLEO</name>
<feature type="compositionally biased region" description="Polar residues" evidence="1">
    <location>
        <begin position="74"/>
        <end position="84"/>
    </location>
</feature>
<proteinExistence type="predicted"/>